<accession>A0A371GUE1</accession>
<reference evidence="2" key="1">
    <citation type="submission" date="2018-05" db="EMBL/GenBank/DDBJ databases">
        <title>Draft genome of Mucuna pruriens seed.</title>
        <authorList>
            <person name="Nnadi N.E."/>
            <person name="Vos R."/>
            <person name="Hasami M.H."/>
            <person name="Devisetty U.K."/>
            <person name="Aguiy J.C."/>
        </authorList>
    </citation>
    <scope>NUCLEOTIDE SEQUENCE [LARGE SCALE GENOMIC DNA]</scope>
    <source>
        <strain evidence="2">JCA_2017</strain>
    </source>
</reference>
<dbReference type="OrthoDB" id="1747743at2759"/>
<evidence type="ECO:0000256" key="1">
    <source>
        <dbReference type="SAM" id="MobiDB-lite"/>
    </source>
</evidence>
<feature type="compositionally biased region" description="Basic and acidic residues" evidence="1">
    <location>
        <begin position="48"/>
        <end position="62"/>
    </location>
</feature>
<evidence type="ECO:0000313" key="2">
    <source>
        <dbReference type="EMBL" id="RDX94056.1"/>
    </source>
</evidence>
<protein>
    <submittedName>
        <fullName evidence="2">Uncharacterized protein</fullName>
    </submittedName>
</protein>
<gene>
    <name evidence="2" type="ORF">CR513_23611</name>
</gene>
<feature type="non-terminal residue" evidence="2">
    <location>
        <position position="1"/>
    </location>
</feature>
<organism evidence="2 3">
    <name type="scientific">Mucuna pruriens</name>
    <name type="common">Velvet bean</name>
    <name type="synonym">Dolichos pruriens</name>
    <dbReference type="NCBI Taxonomy" id="157652"/>
    <lineage>
        <taxon>Eukaryota</taxon>
        <taxon>Viridiplantae</taxon>
        <taxon>Streptophyta</taxon>
        <taxon>Embryophyta</taxon>
        <taxon>Tracheophyta</taxon>
        <taxon>Spermatophyta</taxon>
        <taxon>Magnoliopsida</taxon>
        <taxon>eudicotyledons</taxon>
        <taxon>Gunneridae</taxon>
        <taxon>Pentapetalae</taxon>
        <taxon>rosids</taxon>
        <taxon>fabids</taxon>
        <taxon>Fabales</taxon>
        <taxon>Fabaceae</taxon>
        <taxon>Papilionoideae</taxon>
        <taxon>50 kb inversion clade</taxon>
        <taxon>NPAAA clade</taxon>
        <taxon>indigoferoid/millettioid clade</taxon>
        <taxon>Phaseoleae</taxon>
        <taxon>Mucuna</taxon>
    </lineage>
</organism>
<feature type="compositionally biased region" description="Polar residues" evidence="1">
    <location>
        <begin position="63"/>
        <end position="72"/>
    </location>
</feature>
<comment type="caution">
    <text evidence="2">The sequence shown here is derived from an EMBL/GenBank/DDBJ whole genome shotgun (WGS) entry which is preliminary data.</text>
</comment>
<name>A0A371GUE1_MUCPR</name>
<keyword evidence="3" id="KW-1185">Reference proteome</keyword>
<sequence length="95" mass="10837">MEGNPTLPQAPTRRIRKERRRNYLQGTKFLGEGHIVSQCPNKRTTILREDGDIDSESSHEETSTFGSKGYSSEEVSFEGDLRMVKRLMSAFVKDD</sequence>
<feature type="region of interest" description="Disordered" evidence="1">
    <location>
        <begin position="48"/>
        <end position="72"/>
    </location>
</feature>
<dbReference type="AlphaFoldDB" id="A0A371GUE1"/>
<dbReference type="Proteomes" id="UP000257109">
    <property type="component" value="Unassembled WGS sequence"/>
</dbReference>
<evidence type="ECO:0000313" key="3">
    <source>
        <dbReference type="Proteomes" id="UP000257109"/>
    </source>
</evidence>
<proteinExistence type="predicted"/>
<dbReference type="EMBL" id="QJKJ01004467">
    <property type="protein sequence ID" value="RDX94056.1"/>
    <property type="molecule type" value="Genomic_DNA"/>
</dbReference>